<proteinExistence type="predicted"/>
<evidence type="ECO:0000256" key="1">
    <source>
        <dbReference type="SAM" id="Coils"/>
    </source>
</evidence>
<organism evidence="2 3">
    <name type="scientific">Adineta steineri</name>
    <dbReference type="NCBI Taxonomy" id="433720"/>
    <lineage>
        <taxon>Eukaryota</taxon>
        <taxon>Metazoa</taxon>
        <taxon>Spiralia</taxon>
        <taxon>Gnathifera</taxon>
        <taxon>Rotifera</taxon>
        <taxon>Eurotatoria</taxon>
        <taxon>Bdelloidea</taxon>
        <taxon>Adinetida</taxon>
        <taxon>Adinetidae</taxon>
        <taxon>Adineta</taxon>
    </lineage>
</organism>
<dbReference type="AlphaFoldDB" id="A0A819XLJ5"/>
<keyword evidence="1" id="KW-0175">Coiled coil</keyword>
<accession>A0A819XLJ5</accession>
<evidence type="ECO:0000313" key="3">
    <source>
        <dbReference type="Proteomes" id="UP000663868"/>
    </source>
</evidence>
<name>A0A819XLJ5_9BILA</name>
<dbReference type="Proteomes" id="UP000663868">
    <property type="component" value="Unassembled WGS sequence"/>
</dbReference>
<reference evidence="2" key="1">
    <citation type="submission" date="2021-02" db="EMBL/GenBank/DDBJ databases">
        <authorList>
            <person name="Nowell W R."/>
        </authorList>
    </citation>
    <scope>NUCLEOTIDE SEQUENCE</scope>
</reference>
<dbReference type="EMBL" id="CAJOBB010005846">
    <property type="protein sequence ID" value="CAF4142520.1"/>
    <property type="molecule type" value="Genomic_DNA"/>
</dbReference>
<protein>
    <submittedName>
        <fullName evidence="2">Uncharacterized protein</fullName>
    </submittedName>
</protein>
<comment type="caution">
    <text evidence="2">The sequence shown here is derived from an EMBL/GenBank/DDBJ whole genome shotgun (WGS) entry which is preliminary data.</text>
</comment>
<sequence>MLGTVMKHGVDVQAAEMRRQEAVKRREPPTVMERRLQPTSVNAQENGMAALNPGVSHLDWLFKFEPSNTMGAVQDTFSSQSSYDRKKNDVELERQKKLYELEKARSQNANEEERQRLELQKQKAASDFALKKGELLLGFQTDIKKIEAELIKTRMETQSSLFQKFVDFMKETLSTNLALIAQQTKLYDLACQNEKRSDFFIEKAEKVDVLSTQQLMDIGAAKVKELNLESSKEVQHLQLSLEQVLGMVHTTTSQQLEYPTTCSISRGSY</sequence>
<gene>
    <name evidence="2" type="ORF">KXQ929_LOCUS36785</name>
</gene>
<evidence type="ECO:0000313" key="2">
    <source>
        <dbReference type="EMBL" id="CAF4142520.1"/>
    </source>
</evidence>
<feature type="coiled-coil region" evidence="1">
    <location>
        <begin position="92"/>
        <end position="127"/>
    </location>
</feature>